<reference evidence="2 3" key="1">
    <citation type="submission" date="2019-02" db="EMBL/GenBank/DDBJ databases">
        <title>Genome sequencing of the rare red list fungi Hericium alpestre (H. flagellum).</title>
        <authorList>
            <person name="Buettner E."/>
            <person name="Kellner H."/>
        </authorList>
    </citation>
    <scope>NUCLEOTIDE SEQUENCE [LARGE SCALE GENOMIC DNA]</scope>
    <source>
        <strain evidence="2 3">DSM 108284</strain>
    </source>
</reference>
<evidence type="ECO:0000313" key="3">
    <source>
        <dbReference type="Proteomes" id="UP000298061"/>
    </source>
</evidence>
<evidence type="ECO:0000313" key="2">
    <source>
        <dbReference type="EMBL" id="TFY82439.1"/>
    </source>
</evidence>
<keyword evidence="3" id="KW-1185">Reference proteome</keyword>
<feature type="region of interest" description="Disordered" evidence="1">
    <location>
        <begin position="512"/>
        <end position="533"/>
    </location>
</feature>
<protein>
    <submittedName>
        <fullName evidence="2">Uncharacterized protein</fullName>
    </submittedName>
</protein>
<organism evidence="2 3">
    <name type="scientific">Hericium alpestre</name>
    <dbReference type="NCBI Taxonomy" id="135208"/>
    <lineage>
        <taxon>Eukaryota</taxon>
        <taxon>Fungi</taxon>
        <taxon>Dikarya</taxon>
        <taxon>Basidiomycota</taxon>
        <taxon>Agaricomycotina</taxon>
        <taxon>Agaricomycetes</taxon>
        <taxon>Russulales</taxon>
        <taxon>Hericiaceae</taxon>
        <taxon>Hericium</taxon>
    </lineage>
</organism>
<feature type="compositionally biased region" description="Polar residues" evidence="1">
    <location>
        <begin position="520"/>
        <end position="533"/>
    </location>
</feature>
<dbReference type="STRING" id="135208.A0A4Z0A941"/>
<feature type="region of interest" description="Disordered" evidence="1">
    <location>
        <begin position="147"/>
        <end position="166"/>
    </location>
</feature>
<dbReference type="EMBL" id="SFCI01000109">
    <property type="protein sequence ID" value="TFY82439.1"/>
    <property type="molecule type" value="Genomic_DNA"/>
</dbReference>
<comment type="caution">
    <text evidence="2">The sequence shown here is derived from an EMBL/GenBank/DDBJ whole genome shotgun (WGS) entry which is preliminary data.</text>
</comment>
<dbReference type="AlphaFoldDB" id="A0A4Z0A941"/>
<name>A0A4Z0A941_9AGAM</name>
<dbReference type="OrthoDB" id="2422840at2759"/>
<proteinExistence type="predicted"/>
<accession>A0A4Z0A941</accession>
<sequence>MVHMASMSDLLSTAAMIKVDDDEDDVEDQHTIVVNGWQAIEMLSSPATPSLGDGSSEIDELLLESPEPRHVPINKLAQLKLDEVVMPRSTSIGGIREKPPYLGDGNSLFDFVSPFIQRFDEPSIVTSPKSQLCSPQMAALSLLGEPPTVVDGQRSQRSTSPKWPDSSDDLLQDLRLLHGIVTVDPLDLIAREQLVDDENDNIGLMEVTRPPEPTEHGPNPFMPNIMSDLIAPQVAPKRASAAQNQVFSFMKKVKGAKDLTLQLSWRPFKFDDIVPTDVELAQVASLAEPDVVDDSFAHLQELLATDESAHDIDLEEQRMLHYMTRSPFQIPKNLTQNLLDSLCDTRMILTRNERRRSAKLRGDELSEPSASSDELLGAQSDDDALEREDRDNKRMKLGGTESRSPDPNAECSTAVSHKSGLCVAAMKPLDPHDAYDFDDAEMVPIAWAPSYVQAAAVVDEEHLAMHSPGYPLSLEDYLDDNAPADTFVPLSLDSQISYPAFSQIARSNHVTPGRDYLDDSMSTLPDSSVPNYTNVSLSVPPPSPKVRRRELWRPQDSDLLGRYLALRSEKLWTGSPEPSPTIPSLEDLSVEAPQETSEDPYGIPEQLIDHNTLTSPDTGPRPFSIHTYLASVEMIQKRSLIRHLSSRDCSVRLVERETRGGADLILDPDTAVVYFSLFSLPSQSGELQLRLEALSWCFRHICIIFGTYPASQDLSVDSTDGLAPCPFSPPIIKAVKKFKRDLGIAEAFNSKSAESTIYFAFALSVEEAARYARLFGDKAEQLSELQVWDDRQWLGEEELEDEKNLAIAEGMNTFTAAAILHHVSLDDFLAMTPDQRLEFGCLVGEQRIAILNDAISRRSEVIHDVSFELPE</sequence>
<feature type="region of interest" description="Disordered" evidence="1">
    <location>
        <begin position="354"/>
        <end position="413"/>
    </location>
</feature>
<gene>
    <name evidence="2" type="ORF">EWM64_g1574</name>
</gene>
<dbReference type="Proteomes" id="UP000298061">
    <property type="component" value="Unassembled WGS sequence"/>
</dbReference>
<evidence type="ECO:0000256" key="1">
    <source>
        <dbReference type="SAM" id="MobiDB-lite"/>
    </source>
</evidence>